<dbReference type="GeneID" id="14308238"/>
<organism evidence="2 3">
    <name type="scientific">Methanoregula formicica (strain DSM 22288 / NBRC 105244 / SMSP)</name>
    <dbReference type="NCBI Taxonomy" id="593750"/>
    <lineage>
        <taxon>Archaea</taxon>
        <taxon>Methanobacteriati</taxon>
        <taxon>Methanobacteriota</taxon>
        <taxon>Stenosarchaea group</taxon>
        <taxon>Methanomicrobia</taxon>
        <taxon>Methanomicrobiales</taxon>
        <taxon>Methanoregulaceae</taxon>
        <taxon>Methanoregula</taxon>
    </lineage>
</organism>
<name>L0HDR7_METFS</name>
<evidence type="ECO:0000313" key="2">
    <source>
        <dbReference type="EMBL" id="AGB02872.1"/>
    </source>
</evidence>
<proteinExistence type="predicted"/>
<protein>
    <recommendedName>
        <fullName evidence="1">HEPN domain-containing protein</fullName>
    </recommendedName>
</protein>
<evidence type="ECO:0000259" key="1">
    <source>
        <dbReference type="PROSITE" id="PS50910"/>
    </source>
</evidence>
<dbReference type="PROSITE" id="PS50910">
    <property type="entry name" value="HEPN"/>
    <property type="match status" value="1"/>
</dbReference>
<reference evidence="3" key="1">
    <citation type="submission" date="2011-12" db="EMBL/GenBank/DDBJ databases">
        <title>Complete sequence of Methanoregula formicicum SMSP.</title>
        <authorList>
            <person name="Lucas S."/>
            <person name="Han J."/>
            <person name="Lapidus A."/>
            <person name="Cheng J.-F."/>
            <person name="Goodwin L."/>
            <person name="Pitluck S."/>
            <person name="Peters L."/>
            <person name="Ovchinnikova G."/>
            <person name="Teshima H."/>
            <person name="Detter J.C."/>
            <person name="Han C."/>
            <person name="Tapia R."/>
            <person name="Land M."/>
            <person name="Hauser L."/>
            <person name="Kyrpides N."/>
            <person name="Ivanova N."/>
            <person name="Pagani I."/>
            <person name="Imachi H."/>
            <person name="Tamaki H."/>
            <person name="Sekiguchi Y."/>
            <person name="Kamagata Y."/>
            <person name="Cadillo-Quiroz H."/>
            <person name="Zinder S."/>
            <person name="Liu W.-T."/>
            <person name="Woyke T."/>
        </authorList>
    </citation>
    <scope>NUCLEOTIDE SEQUENCE [LARGE SCALE GENOMIC DNA]</scope>
    <source>
        <strain evidence="3">DSM 22288 / NBRC 105244 / SMSP</strain>
    </source>
</reference>
<accession>L0HDR7</accession>
<dbReference type="Proteomes" id="UP000010824">
    <property type="component" value="Chromosome"/>
</dbReference>
<reference evidence="2 3" key="2">
    <citation type="journal article" date="2014" name="Genome Announc.">
        <title>Complete Genome Sequence of Methanoregula formicica SMSPT, a Mesophilic Hydrogenotrophic Methanogen Isolated from a Methanogenic Upflow Anaerobic Sludge Blanket Reactor.</title>
        <authorList>
            <person name="Yamamoto K."/>
            <person name="Tamaki H."/>
            <person name="Cadillo-Quiroz H."/>
            <person name="Imachi H."/>
            <person name="Kyrpides N."/>
            <person name="Woyke T."/>
            <person name="Goodwin L."/>
            <person name="Zinder S.H."/>
            <person name="Kamagata Y."/>
            <person name="Liu W.T."/>
        </authorList>
    </citation>
    <scope>NUCLEOTIDE SEQUENCE [LARGE SCALE GENOMIC DNA]</scope>
    <source>
        <strain evidence="3">DSM 22288 / NBRC 105244 / SMSP</strain>
    </source>
</reference>
<dbReference type="SUPFAM" id="SSF81593">
    <property type="entry name" value="Nucleotidyltransferase substrate binding subunit/domain"/>
    <property type="match status" value="1"/>
</dbReference>
<dbReference type="eggNOG" id="arCOG01191">
    <property type="taxonomic scope" value="Archaea"/>
</dbReference>
<dbReference type="Pfam" id="PF05168">
    <property type="entry name" value="HEPN"/>
    <property type="match status" value="1"/>
</dbReference>
<dbReference type="OrthoDB" id="103526at2157"/>
<keyword evidence="3" id="KW-1185">Reference proteome</keyword>
<dbReference type="STRING" id="593750.Metfor_1849"/>
<evidence type="ECO:0000313" key="3">
    <source>
        <dbReference type="Proteomes" id="UP000010824"/>
    </source>
</evidence>
<dbReference type="EMBL" id="CP003167">
    <property type="protein sequence ID" value="AGB02872.1"/>
    <property type="molecule type" value="Genomic_DNA"/>
</dbReference>
<dbReference type="HOGENOM" id="CLU_2461765_0_0_2"/>
<gene>
    <name evidence="2" type="ordered locus">Metfor_1849</name>
</gene>
<dbReference type="InterPro" id="IPR007842">
    <property type="entry name" value="HEPN_dom"/>
</dbReference>
<feature type="domain" description="HEPN" evidence="1">
    <location>
        <begin position="1"/>
        <end position="88"/>
    </location>
</feature>
<dbReference type="KEGG" id="mfo:Metfor_1849"/>
<dbReference type="AlphaFoldDB" id="L0HDR7"/>
<dbReference type="Gene3D" id="1.20.120.330">
    <property type="entry name" value="Nucleotidyltransferases domain 2"/>
    <property type="match status" value="1"/>
</dbReference>
<dbReference type="InParanoid" id="L0HDR7"/>
<sequence length="88" mass="9571">MRCSTATPSARPALGNRLYPVAVFHAQQVCEKGAKGCLALVSIVVARDHPASDLSTAHVIPASGELDNRFRTFLPVMSRLESYYIPSR</sequence>
<dbReference type="RefSeq" id="WP_015285835.1">
    <property type="nucleotide sequence ID" value="NC_019943.1"/>
</dbReference>